<protein>
    <submittedName>
        <fullName evidence="1">Uncharacterized protein</fullName>
    </submittedName>
</protein>
<reference evidence="2" key="1">
    <citation type="journal article" date="2018" name="Front. Microbiol.">
        <title>Genome-Based Analysis Reveals the Taxonomy and Diversity of the Family Idiomarinaceae.</title>
        <authorList>
            <person name="Liu Y."/>
            <person name="Lai Q."/>
            <person name="Shao Z."/>
        </authorList>
    </citation>
    <scope>NUCLEOTIDE SEQUENCE [LARGE SCALE GENOMIC DNA]</scope>
    <source>
        <strain evidence="2">GBPy7</strain>
    </source>
</reference>
<evidence type="ECO:0000313" key="2">
    <source>
        <dbReference type="Proteomes" id="UP000288395"/>
    </source>
</evidence>
<keyword evidence="2" id="KW-1185">Reference proteome</keyword>
<dbReference type="EMBL" id="PIPJ01000005">
    <property type="protein sequence ID" value="RUO20415.1"/>
    <property type="molecule type" value="Genomic_DNA"/>
</dbReference>
<name>A0A432VV95_9GAMM</name>
<evidence type="ECO:0000313" key="1">
    <source>
        <dbReference type="EMBL" id="RUO20415.1"/>
    </source>
</evidence>
<comment type="caution">
    <text evidence="1">The sequence shown here is derived from an EMBL/GenBank/DDBJ whole genome shotgun (WGS) entry which is preliminary data.</text>
</comment>
<dbReference type="Proteomes" id="UP000288395">
    <property type="component" value="Unassembled WGS sequence"/>
</dbReference>
<organism evidence="1 2">
    <name type="scientific">Aliidiomarina iranensis</name>
    <dbReference type="NCBI Taxonomy" id="1434071"/>
    <lineage>
        <taxon>Bacteria</taxon>
        <taxon>Pseudomonadati</taxon>
        <taxon>Pseudomonadota</taxon>
        <taxon>Gammaproteobacteria</taxon>
        <taxon>Alteromonadales</taxon>
        <taxon>Idiomarinaceae</taxon>
        <taxon>Aliidiomarina</taxon>
    </lineage>
</organism>
<dbReference type="AlphaFoldDB" id="A0A432VV95"/>
<sequence length="84" mass="9893">MYSANALKKTRFVHGLVILLAISINHKKTVRGTVFLFRFWRSLHFKFIETRLLAFRFQNCCLQTNISLARAARNRDALLIYFSN</sequence>
<accession>A0A432VV95</accession>
<gene>
    <name evidence="1" type="ORF">CWE08_08065</name>
</gene>
<proteinExistence type="predicted"/>